<evidence type="ECO:0000313" key="6">
    <source>
        <dbReference type="Proteomes" id="UP001155587"/>
    </source>
</evidence>
<dbReference type="PANTHER" id="PTHR43280">
    <property type="entry name" value="ARAC-FAMILY TRANSCRIPTIONAL REGULATOR"/>
    <property type="match status" value="1"/>
</dbReference>
<reference evidence="5" key="1">
    <citation type="submission" date="2022-02" db="EMBL/GenBank/DDBJ databases">
        <title>Vibrio sp. nov, a new bacterium isolated from seawater.</title>
        <authorList>
            <person name="Yuan Y."/>
        </authorList>
    </citation>
    <scope>NUCLEOTIDE SEQUENCE</scope>
    <source>
        <strain evidence="5">ZSDZ65</strain>
    </source>
</reference>
<dbReference type="PROSITE" id="PS01124">
    <property type="entry name" value="HTH_ARAC_FAMILY_2"/>
    <property type="match status" value="1"/>
</dbReference>
<feature type="domain" description="HTH araC/xylS-type" evidence="4">
    <location>
        <begin position="113"/>
        <end position="209"/>
    </location>
</feature>
<sequence>MGSTVIFIPAYSNVGISLSAVDTDLTINMHRFSIEENDFRPLINSFDIVGIRSNKSSNELEIIDGFRSALFISSNMNDSYALYSLFSMTMIQYIRRASNNELVNIISFPHEIDRIANAMRMDITRKWSADELSQSADMSFTQLNRVLYKEGITFSQLLNIIRLKHSLKLLYGGNSIKTSAYNSGFDCPNYYSRVFKKYYGFSPSEFRKSKEISRMVPELTL</sequence>
<dbReference type="Pfam" id="PF12833">
    <property type="entry name" value="HTH_18"/>
    <property type="match status" value="1"/>
</dbReference>
<dbReference type="GO" id="GO:0003700">
    <property type="term" value="F:DNA-binding transcription factor activity"/>
    <property type="evidence" value="ECO:0007669"/>
    <property type="project" value="InterPro"/>
</dbReference>
<dbReference type="InterPro" id="IPR009057">
    <property type="entry name" value="Homeodomain-like_sf"/>
</dbReference>
<keyword evidence="6" id="KW-1185">Reference proteome</keyword>
<gene>
    <name evidence="5" type="ORF">MD535_13985</name>
</gene>
<comment type="caution">
    <text evidence="5">The sequence shown here is derived from an EMBL/GenBank/DDBJ whole genome shotgun (WGS) entry which is preliminary data.</text>
</comment>
<dbReference type="AlphaFoldDB" id="A0A9X3CPN7"/>
<dbReference type="PANTHER" id="PTHR43280:SF2">
    <property type="entry name" value="HTH-TYPE TRANSCRIPTIONAL REGULATOR EXSA"/>
    <property type="match status" value="1"/>
</dbReference>
<evidence type="ECO:0000256" key="1">
    <source>
        <dbReference type="ARBA" id="ARBA00023015"/>
    </source>
</evidence>
<organism evidence="5 6">
    <name type="scientific">Vibrio qingdaonensis</name>
    <dbReference type="NCBI Taxonomy" id="2829491"/>
    <lineage>
        <taxon>Bacteria</taxon>
        <taxon>Pseudomonadati</taxon>
        <taxon>Pseudomonadota</taxon>
        <taxon>Gammaproteobacteria</taxon>
        <taxon>Vibrionales</taxon>
        <taxon>Vibrionaceae</taxon>
        <taxon>Vibrio</taxon>
    </lineage>
</organism>
<dbReference type="PROSITE" id="PS00041">
    <property type="entry name" value="HTH_ARAC_FAMILY_1"/>
    <property type="match status" value="1"/>
</dbReference>
<keyword evidence="1" id="KW-0805">Transcription regulation</keyword>
<name>A0A9X3CPN7_9VIBR</name>
<dbReference type="SUPFAM" id="SSF46689">
    <property type="entry name" value="Homeodomain-like"/>
    <property type="match status" value="1"/>
</dbReference>
<dbReference type="InterPro" id="IPR018062">
    <property type="entry name" value="HTH_AraC-typ_CS"/>
</dbReference>
<evidence type="ECO:0000259" key="4">
    <source>
        <dbReference type="PROSITE" id="PS01124"/>
    </source>
</evidence>
<accession>A0A9X3CPN7</accession>
<evidence type="ECO:0000313" key="5">
    <source>
        <dbReference type="EMBL" id="MCW8347110.1"/>
    </source>
</evidence>
<protein>
    <submittedName>
        <fullName evidence="5">AraC family transcriptional regulator</fullName>
    </submittedName>
</protein>
<dbReference type="Proteomes" id="UP001155587">
    <property type="component" value="Unassembled WGS sequence"/>
</dbReference>
<dbReference type="InterPro" id="IPR018060">
    <property type="entry name" value="HTH_AraC"/>
</dbReference>
<dbReference type="SMART" id="SM00342">
    <property type="entry name" value="HTH_ARAC"/>
    <property type="match status" value="1"/>
</dbReference>
<evidence type="ECO:0000256" key="3">
    <source>
        <dbReference type="ARBA" id="ARBA00023163"/>
    </source>
</evidence>
<proteinExistence type="predicted"/>
<dbReference type="Gene3D" id="1.10.10.60">
    <property type="entry name" value="Homeodomain-like"/>
    <property type="match status" value="1"/>
</dbReference>
<keyword evidence="3" id="KW-0804">Transcription</keyword>
<dbReference type="GO" id="GO:0043565">
    <property type="term" value="F:sequence-specific DNA binding"/>
    <property type="evidence" value="ECO:0007669"/>
    <property type="project" value="InterPro"/>
</dbReference>
<dbReference type="EMBL" id="JAKRRY010000018">
    <property type="protein sequence ID" value="MCW8347110.1"/>
    <property type="molecule type" value="Genomic_DNA"/>
</dbReference>
<keyword evidence="2" id="KW-0238">DNA-binding</keyword>
<evidence type="ECO:0000256" key="2">
    <source>
        <dbReference type="ARBA" id="ARBA00023125"/>
    </source>
</evidence>
<dbReference type="RefSeq" id="WP_265675646.1">
    <property type="nucleotide sequence ID" value="NZ_JAKRRY010000018.1"/>
</dbReference>